<evidence type="ECO:0000313" key="2">
    <source>
        <dbReference type="Proteomes" id="UP000823388"/>
    </source>
</evidence>
<reference evidence="1" key="1">
    <citation type="submission" date="2020-05" db="EMBL/GenBank/DDBJ databases">
        <title>WGS assembly of Panicum virgatum.</title>
        <authorList>
            <person name="Lovell J.T."/>
            <person name="Jenkins J."/>
            <person name="Shu S."/>
            <person name="Juenger T.E."/>
            <person name="Schmutz J."/>
        </authorList>
    </citation>
    <scope>NUCLEOTIDE SEQUENCE</scope>
    <source>
        <strain evidence="1">AP13</strain>
    </source>
</reference>
<protein>
    <submittedName>
        <fullName evidence="1">Uncharacterized protein</fullName>
    </submittedName>
</protein>
<dbReference type="Proteomes" id="UP000823388">
    <property type="component" value="Chromosome 1N"/>
</dbReference>
<keyword evidence="2" id="KW-1185">Reference proteome</keyword>
<evidence type="ECO:0000313" key="1">
    <source>
        <dbReference type="EMBL" id="KAG2650312.1"/>
    </source>
</evidence>
<proteinExistence type="predicted"/>
<accession>A0A8T0WMN4</accession>
<name>A0A8T0WMN4_PANVG</name>
<dbReference type="EMBL" id="CM029038">
    <property type="protein sequence ID" value="KAG2650312.1"/>
    <property type="molecule type" value="Genomic_DNA"/>
</dbReference>
<organism evidence="1 2">
    <name type="scientific">Panicum virgatum</name>
    <name type="common">Blackwell switchgrass</name>
    <dbReference type="NCBI Taxonomy" id="38727"/>
    <lineage>
        <taxon>Eukaryota</taxon>
        <taxon>Viridiplantae</taxon>
        <taxon>Streptophyta</taxon>
        <taxon>Embryophyta</taxon>
        <taxon>Tracheophyta</taxon>
        <taxon>Spermatophyta</taxon>
        <taxon>Magnoliopsida</taxon>
        <taxon>Liliopsida</taxon>
        <taxon>Poales</taxon>
        <taxon>Poaceae</taxon>
        <taxon>PACMAD clade</taxon>
        <taxon>Panicoideae</taxon>
        <taxon>Panicodae</taxon>
        <taxon>Paniceae</taxon>
        <taxon>Panicinae</taxon>
        <taxon>Panicum</taxon>
        <taxon>Panicum sect. Hiantes</taxon>
    </lineage>
</organism>
<gene>
    <name evidence="1" type="ORF">PVAP13_1NG428438</name>
</gene>
<sequence length="33" mass="3836">MVQYIDDAKLPGFSTVAQEDWWSCIVFLVMLDD</sequence>
<dbReference type="AlphaFoldDB" id="A0A8T0WMN4"/>
<comment type="caution">
    <text evidence="1">The sequence shown here is derived from an EMBL/GenBank/DDBJ whole genome shotgun (WGS) entry which is preliminary data.</text>
</comment>